<organism evidence="1 2">
    <name type="scientific">Proteus phage 309</name>
    <dbReference type="NCBI Taxonomy" id="2894355"/>
    <lineage>
        <taxon>Viruses</taxon>
        <taxon>Duplodnaviria</taxon>
        <taxon>Heunggongvirae</taxon>
        <taxon>Uroviricota</taxon>
        <taxon>Caudoviricetes</taxon>
        <taxon>Autographivirales</taxon>
        <taxon>Autoscriptoviridae</taxon>
        <taxon>Slopekvirinae</taxon>
        <taxon>Novosibovirus</taxon>
        <taxon>Novosibovirus 309</taxon>
    </lineage>
</organism>
<dbReference type="SUPFAM" id="SSF101059">
    <property type="entry name" value="B-form DNA mimic Ocr"/>
    <property type="match status" value="1"/>
</dbReference>
<dbReference type="InterPro" id="IPR036207">
    <property type="entry name" value="B-form_Ocr"/>
</dbReference>
<dbReference type="EMBL" id="OL416096">
    <property type="protein sequence ID" value="UGC97797.1"/>
    <property type="molecule type" value="Genomic_DNA"/>
</dbReference>
<dbReference type="Proteomes" id="UP000831673">
    <property type="component" value="Segment"/>
</dbReference>
<dbReference type="InterPro" id="IPR014798">
    <property type="entry name" value="Ocr"/>
</dbReference>
<sequence>MVNLTYTDVLDHAKSLITEYIQYDNVTDLDEAYDKLHEACDNAVPHYYREIFSVMASDGIDLEFDDSGLMSDTKDVSRILQARIYEQLYLDLSSELEDILQEYLDSLEDGDNNE</sequence>
<reference evidence="1 2" key="1">
    <citation type="submission" date="2021-11" db="EMBL/GenBank/DDBJ databases">
        <title>Novel species of Proteus-infecting phage.</title>
        <authorList>
            <person name="Aaron J.A."/>
            <person name="van Zyl L.J."/>
            <person name="Dicks L.M.T."/>
        </authorList>
    </citation>
    <scope>NUCLEOTIDE SEQUENCE [LARGE SCALE GENOMIC DNA]</scope>
</reference>
<evidence type="ECO:0000313" key="1">
    <source>
        <dbReference type="EMBL" id="UGC97797.1"/>
    </source>
</evidence>
<dbReference type="Pfam" id="PF08684">
    <property type="entry name" value="ocr"/>
    <property type="match status" value="1"/>
</dbReference>
<gene>
    <name evidence="1" type="ORF">pp309_000009</name>
</gene>
<dbReference type="Gene3D" id="1.20.120.780">
    <property type="entry name" value="DNA mimic ocr"/>
    <property type="match status" value="1"/>
</dbReference>
<name>A0AAE9C7K0_9CAUD</name>
<keyword evidence="2" id="KW-1185">Reference proteome</keyword>
<protein>
    <submittedName>
        <fullName evidence="1">DNA mimic protein</fullName>
    </submittedName>
</protein>
<accession>A0AAE9C7K0</accession>
<evidence type="ECO:0000313" key="2">
    <source>
        <dbReference type="Proteomes" id="UP000831673"/>
    </source>
</evidence>
<proteinExistence type="predicted"/>